<name>A0A165VU12_9HYPH</name>
<reference evidence="2 3" key="1">
    <citation type="journal article" date="2016" name="Front. Microbiol.">
        <title>Comparative Genomic Analysis Reveals a Diverse Repertoire of Genes Involved in Prokaryote-Eukaryote Interactions within the Pseudovibrio Genus.</title>
        <authorList>
            <person name="Romano S."/>
            <person name="Fernandez-Guerra A."/>
            <person name="Reen F.J."/>
            <person name="Glockner F.O."/>
            <person name="Crowley S.P."/>
            <person name="O'Sullivan O."/>
            <person name="Cotter P.D."/>
            <person name="Adams C."/>
            <person name="Dobson A.D."/>
            <person name="O'Gara F."/>
        </authorList>
    </citation>
    <scope>NUCLEOTIDE SEQUENCE [LARGE SCALE GENOMIC DNA]</scope>
    <source>
        <strain evidence="2 3">Ad2</strain>
    </source>
</reference>
<accession>A0A165VU12</accession>
<dbReference type="PATRIC" id="fig|989403.3.peg.4012"/>
<protein>
    <submittedName>
        <fullName evidence="2">Transposase DDE domain protein</fullName>
    </submittedName>
</protein>
<dbReference type="Pfam" id="PF13737">
    <property type="entry name" value="DDE_Tnp_1_5"/>
    <property type="match status" value="1"/>
</dbReference>
<dbReference type="NCBIfam" id="NF033579">
    <property type="entry name" value="transpos_IS5_2"/>
    <property type="match status" value="1"/>
</dbReference>
<evidence type="ECO:0000313" key="2">
    <source>
        <dbReference type="EMBL" id="KZL15443.1"/>
    </source>
</evidence>
<sequence length="324" mass="37048">MPHKFNASRRHKFDKKKYRVTNWRAYNESLRNRGDLTIWVNREIGKEWSAQRRTTRGGQRKYSDLAIEACLTLRSVYALALRQTQGLMRSVVRLMKIDLLVPDFSTLSRRAGGLQITKAAKARTEPVHLVVDSTGVKIYGEGEWLQNKHKTKATRRSWRKLHLGMDLNTGEIVCSDLTYENVGDPTVLPDLLDQVDGPVNRFLGDGAYDGEPTRRVLETRYGVDVEIIIPPPKTAVLSPEADRNPSSRDKHILAIKDKGRLGWQKQTGYNQRSRIETQMGRWKQVIGNKLKARTFNNQRTETKIGVRILNTITELSRPAFEAIS</sequence>
<gene>
    <name evidence="2" type="ORF">PsAD2_03699</name>
</gene>
<proteinExistence type="predicted"/>
<feature type="domain" description="Transposase DDE" evidence="1">
    <location>
        <begin position="32"/>
        <end position="141"/>
    </location>
</feature>
<comment type="caution">
    <text evidence="2">The sequence shown here is derived from an EMBL/GenBank/DDBJ whole genome shotgun (WGS) entry which is preliminary data.</text>
</comment>
<dbReference type="Proteomes" id="UP000076577">
    <property type="component" value="Unassembled WGS sequence"/>
</dbReference>
<keyword evidence="3" id="KW-1185">Reference proteome</keyword>
<dbReference type="RefSeq" id="WP_068009266.1">
    <property type="nucleotide sequence ID" value="NZ_LMCB01000074.1"/>
</dbReference>
<organism evidence="2 3">
    <name type="scientific">Pseudovibrio axinellae</name>
    <dbReference type="NCBI Taxonomy" id="989403"/>
    <lineage>
        <taxon>Bacteria</taxon>
        <taxon>Pseudomonadati</taxon>
        <taxon>Pseudomonadota</taxon>
        <taxon>Alphaproteobacteria</taxon>
        <taxon>Hyphomicrobiales</taxon>
        <taxon>Stappiaceae</taxon>
        <taxon>Pseudovibrio</taxon>
    </lineage>
</organism>
<dbReference type="InterPro" id="IPR053172">
    <property type="entry name" value="Tn903_transposase"/>
</dbReference>
<dbReference type="PANTHER" id="PTHR34631">
    <property type="match status" value="1"/>
</dbReference>
<evidence type="ECO:0000259" key="1">
    <source>
        <dbReference type="Pfam" id="PF13737"/>
    </source>
</evidence>
<dbReference type="PANTHER" id="PTHR34631:SF3">
    <property type="entry name" value="ISSOD12 TRANSPOSASE TNPA_ISSOD12"/>
    <property type="match status" value="1"/>
</dbReference>
<dbReference type="AlphaFoldDB" id="A0A165VU12"/>
<dbReference type="OrthoDB" id="8451553at2"/>
<evidence type="ECO:0000313" key="3">
    <source>
        <dbReference type="Proteomes" id="UP000076577"/>
    </source>
</evidence>
<dbReference type="InterPro" id="IPR025668">
    <property type="entry name" value="Tnp_DDE_dom"/>
</dbReference>
<dbReference type="InterPro" id="IPR053520">
    <property type="entry name" value="Transposase_Tn903"/>
</dbReference>
<dbReference type="EMBL" id="LMCB01000074">
    <property type="protein sequence ID" value="KZL15443.1"/>
    <property type="molecule type" value="Genomic_DNA"/>
</dbReference>